<evidence type="ECO:0000256" key="6">
    <source>
        <dbReference type="ARBA" id="ARBA00023306"/>
    </source>
</evidence>
<keyword evidence="6" id="KW-0131">Cell cycle</keyword>
<dbReference type="SUPFAM" id="SSF56019">
    <property type="entry name" value="The spindle assembly checkpoint protein mad2"/>
    <property type="match status" value="1"/>
</dbReference>
<dbReference type="PANTHER" id="PTHR11842">
    <property type="entry name" value="MITOTIC SPINDLE ASSEMBLY CHECKPOINT PROTEIN MAD2"/>
    <property type="match status" value="1"/>
</dbReference>
<dbReference type="PANTHER" id="PTHR11842:SF11">
    <property type="entry name" value="MITOTIC SPINDLE ASSEMBLY CHECKPOINT PROTEIN MAD2A"/>
    <property type="match status" value="1"/>
</dbReference>
<dbReference type="Gene3D" id="3.30.900.10">
    <property type="entry name" value="HORMA domain"/>
    <property type="match status" value="1"/>
</dbReference>
<dbReference type="PROSITE" id="PS50815">
    <property type="entry name" value="HORMA"/>
    <property type="match status" value="1"/>
</dbReference>
<dbReference type="AlphaFoldDB" id="A0A1W0WJF6"/>
<proteinExistence type="inferred from homology"/>
<reference evidence="9" key="1">
    <citation type="submission" date="2017-01" db="EMBL/GenBank/DDBJ databases">
        <title>Comparative genomics of anhydrobiosis in the tardigrade Hypsibius dujardini.</title>
        <authorList>
            <person name="Yoshida Y."/>
            <person name="Koutsovoulos G."/>
            <person name="Laetsch D."/>
            <person name="Stevens L."/>
            <person name="Kumar S."/>
            <person name="Horikawa D."/>
            <person name="Ishino K."/>
            <person name="Komine S."/>
            <person name="Tomita M."/>
            <person name="Blaxter M."/>
            <person name="Arakawa K."/>
        </authorList>
    </citation>
    <scope>NUCLEOTIDE SEQUENCE [LARGE SCALE GENOMIC DNA]</scope>
    <source>
        <strain evidence="9">Z151</strain>
    </source>
</reference>
<comment type="caution">
    <text evidence="8">The sequence shown here is derived from an EMBL/GenBank/DDBJ whole genome shotgun (WGS) entry which is preliminary data.</text>
</comment>
<dbReference type="Proteomes" id="UP000192578">
    <property type="component" value="Unassembled WGS sequence"/>
</dbReference>
<keyword evidence="9" id="KW-1185">Reference proteome</keyword>
<gene>
    <name evidence="8" type="ORF">BV898_10451</name>
</gene>
<dbReference type="InterPro" id="IPR003511">
    <property type="entry name" value="HORMA_dom"/>
</dbReference>
<comment type="subcellular location">
    <subcellularLocation>
        <location evidence="1">Nucleus</location>
    </subcellularLocation>
</comment>
<dbReference type="InterPro" id="IPR045091">
    <property type="entry name" value="Mad2-like"/>
</dbReference>
<dbReference type="GO" id="GO:0000776">
    <property type="term" value="C:kinetochore"/>
    <property type="evidence" value="ECO:0007669"/>
    <property type="project" value="TreeGrafter"/>
</dbReference>
<evidence type="ECO:0000259" key="7">
    <source>
        <dbReference type="PROSITE" id="PS50815"/>
    </source>
</evidence>
<evidence type="ECO:0000256" key="4">
    <source>
        <dbReference type="ARBA" id="ARBA00022776"/>
    </source>
</evidence>
<evidence type="ECO:0000256" key="1">
    <source>
        <dbReference type="ARBA" id="ARBA00004123"/>
    </source>
</evidence>
<comment type="similarity">
    <text evidence="2">Belongs to the MAD2 family.</text>
</comment>
<dbReference type="EMBL" id="MTYJ01000090">
    <property type="protein sequence ID" value="OQV15345.1"/>
    <property type="molecule type" value="Genomic_DNA"/>
</dbReference>
<keyword evidence="3" id="KW-0132">Cell division</keyword>
<dbReference type="InterPro" id="IPR036570">
    <property type="entry name" value="HORMA_dom_sf"/>
</dbReference>
<name>A0A1W0WJF6_HYPEX</name>
<dbReference type="GO" id="GO:0007094">
    <property type="term" value="P:mitotic spindle assembly checkpoint signaling"/>
    <property type="evidence" value="ECO:0007669"/>
    <property type="project" value="TreeGrafter"/>
</dbReference>
<evidence type="ECO:0000256" key="2">
    <source>
        <dbReference type="ARBA" id="ARBA00010348"/>
    </source>
</evidence>
<organism evidence="8 9">
    <name type="scientific">Hypsibius exemplaris</name>
    <name type="common">Freshwater tardigrade</name>
    <dbReference type="NCBI Taxonomy" id="2072580"/>
    <lineage>
        <taxon>Eukaryota</taxon>
        <taxon>Metazoa</taxon>
        <taxon>Ecdysozoa</taxon>
        <taxon>Tardigrada</taxon>
        <taxon>Eutardigrada</taxon>
        <taxon>Parachela</taxon>
        <taxon>Hypsibioidea</taxon>
        <taxon>Hypsibiidae</taxon>
        <taxon>Hypsibius</taxon>
    </lineage>
</organism>
<evidence type="ECO:0000313" key="8">
    <source>
        <dbReference type="EMBL" id="OQV15345.1"/>
    </source>
</evidence>
<dbReference type="GO" id="GO:0051301">
    <property type="term" value="P:cell division"/>
    <property type="evidence" value="ECO:0007669"/>
    <property type="project" value="UniProtKB-KW"/>
</dbReference>
<evidence type="ECO:0000256" key="5">
    <source>
        <dbReference type="ARBA" id="ARBA00023242"/>
    </source>
</evidence>
<dbReference type="OrthoDB" id="1806at2759"/>
<evidence type="ECO:0000256" key="3">
    <source>
        <dbReference type="ARBA" id="ARBA00022618"/>
    </source>
</evidence>
<dbReference type="GO" id="GO:0005654">
    <property type="term" value="C:nucleoplasm"/>
    <property type="evidence" value="ECO:0007669"/>
    <property type="project" value="TreeGrafter"/>
</dbReference>
<feature type="domain" description="HORMA" evidence="7">
    <location>
        <begin position="1"/>
        <end position="140"/>
    </location>
</feature>
<accession>A0A1W0WJF6</accession>
<keyword evidence="5" id="KW-0539">Nucleus</keyword>
<keyword evidence="4" id="KW-0498">Mitosis</keyword>
<sequence length="149" mass="16845">MNVMKWTSDWMMQDVVTGIVLVILNPDTKDVMERWQFEVSCDKPLLDEDSKAKSKLEQRMTVKDIQRQIGAVLKQIVASVSLLPATSLDSVCSFNILVYTKDNLDVPADWQESSAQTIPNAQQLRFRQVHTSVHSVESSVTYRAVDSSL</sequence>
<evidence type="ECO:0000313" key="9">
    <source>
        <dbReference type="Proteomes" id="UP000192578"/>
    </source>
</evidence>
<dbReference type="Pfam" id="PF02301">
    <property type="entry name" value="HORMA"/>
    <property type="match status" value="1"/>
</dbReference>
<protein>
    <submittedName>
        <fullName evidence="8">Mitotic spindle assembly checkpoint protein MAD2A</fullName>
    </submittedName>
</protein>
<dbReference type="GO" id="GO:0005737">
    <property type="term" value="C:cytoplasm"/>
    <property type="evidence" value="ECO:0007669"/>
    <property type="project" value="TreeGrafter"/>
</dbReference>